<dbReference type="HOGENOM" id="CLU_1803901_0_0_5"/>
<name>B7KRK7_METC4</name>
<dbReference type="AlphaFoldDB" id="B7KRK7"/>
<feature type="chain" id="PRO_5002858791" evidence="1">
    <location>
        <begin position="24"/>
        <end position="143"/>
    </location>
</feature>
<evidence type="ECO:0000313" key="3">
    <source>
        <dbReference type="Proteomes" id="UP000002385"/>
    </source>
</evidence>
<protein>
    <submittedName>
        <fullName evidence="2">Uncharacterized protein</fullName>
    </submittedName>
</protein>
<proteinExistence type="predicted"/>
<feature type="signal peptide" evidence="1">
    <location>
        <begin position="1"/>
        <end position="23"/>
    </location>
</feature>
<sequence>MMKSRALALAMVSSTLVSAPARADGCNISNLLFGKVRIELIPHGSGRDFYETGIIFGNDFESKRFAYGRILGQIASSERDGSHRVSDVNQEVCGIIESNLRIDTQDTEYKAPEPVRLQKVGSGFAVLNGSGSIMGTIEGRLPK</sequence>
<dbReference type="Proteomes" id="UP000002385">
    <property type="component" value="Chromosome"/>
</dbReference>
<dbReference type="EMBL" id="CP001298">
    <property type="protein sequence ID" value="ACK85534.1"/>
    <property type="molecule type" value="Genomic_DNA"/>
</dbReference>
<evidence type="ECO:0000313" key="2">
    <source>
        <dbReference type="EMBL" id="ACK85534.1"/>
    </source>
</evidence>
<accession>B7KRK7</accession>
<gene>
    <name evidence="2" type="ordered locus">Mchl_4760</name>
</gene>
<organism evidence="2 3">
    <name type="scientific">Methylorubrum extorquens (strain CM4 / NCIMB 13688)</name>
    <name type="common">Methylobacterium extorquens</name>
    <dbReference type="NCBI Taxonomy" id="440085"/>
    <lineage>
        <taxon>Bacteria</taxon>
        <taxon>Pseudomonadati</taxon>
        <taxon>Pseudomonadota</taxon>
        <taxon>Alphaproteobacteria</taxon>
        <taxon>Hyphomicrobiales</taxon>
        <taxon>Methylobacteriaceae</taxon>
        <taxon>Methylorubrum</taxon>
    </lineage>
</organism>
<reference evidence="2 3" key="2">
    <citation type="journal article" date="2012" name="J. Bacteriol.">
        <title>Complete genome sequences of six strains of the genus Methylobacterium.</title>
        <authorList>
            <person name="Marx C.J."/>
            <person name="Bringel F."/>
            <person name="Chistoserdova L."/>
            <person name="Moulin L."/>
            <person name="Farhan Ul Haque M."/>
            <person name="Fleischman D.E."/>
            <person name="Gruffaz C."/>
            <person name="Jourand P."/>
            <person name="Knief C."/>
            <person name="Lee M.C."/>
            <person name="Muller E.E."/>
            <person name="Nadalig T."/>
            <person name="Peyraud R."/>
            <person name="Roselli S."/>
            <person name="Russ L."/>
            <person name="Goodwin L.A."/>
            <person name="Ivanova N."/>
            <person name="Kyrpides N."/>
            <person name="Lajus A."/>
            <person name="Land M.L."/>
            <person name="Medigue C."/>
            <person name="Mikhailova N."/>
            <person name="Nolan M."/>
            <person name="Woyke T."/>
            <person name="Stolyar S."/>
            <person name="Vorholt J.A."/>
            <person name="Vuilleumier S."/>
        </authorList>
    </citation>
    <scope>NUCLEOTIDE SEQUENCE [LARGE SCALE GENOMIC DNA]</scope>
    <source>
        <strain evidence="3">CM4 / NCIMB 13688</strain>
    </source>
</reference>
<dbReference type="KEGG" id="mch:Mchl_4760"/>
<keyword evidence="1" id="KW-0732">Signal</keyword>
<reference evidence="3" key="1">
    <citation type="submission" date="2008-12" db="EMBL/GenBank/DDBJ databases">
        <title>Complete sequence of chromosome of Methylobacterium chloromethanicum CM4.</title>
        <authorList>
            <consortium name="US DOE Joint Genome Institute"/>
            <person name="Lucas S."/>
            <person name="Copeland A."/>
            <person name="Lapidus A."/>
            <person name="Glavina del Rio T."/>
            <person name="Dalin E."/>
            <person name="Tice H."/>
            <person name="Bruce D."/>
            <person name="Goodwin L."/>
            <person name="Pitluck S."/>
            <person name="Chertkov O."/>
            <person name="Brettin T."/>
            <person name="Detter J.C."/>
            <person name="Han C."/>
            <person name="Larimer F."/>
            <person name="Land M."/>
            <person name="Hauser L."/>
            <person name="Kyrpides N."/>
            <person name="Mikhailova N."/>
            <person name="Marx C."/>
            <person name="Richardson P."/>
        </authorList>
    </citation>
    <scope>NUCLEOTIDE SEQUENCE [LARGE SCALE GENOMIC DNA]</scope>
    <source>
        <strain evidence="3">CM4 / NCIMB 13688</strain>
    </source>
</reference>
<evidence type="ECO:0000256" key="1">
    <source>
        <dbReference type="SAM" id="SignalP"/>
    </source>
</evidence>
<dbReference type="RefSeq" id="WP_015952518.1">
    <property type="nucleotide sequence ID" value="NC_011757.1"/>
</dbReference>